<keyword evidence="2" id="KW-0732">Signal</keyword>
<organism evidence="3">
    <name type="scientific">Solanum chacoense</name>
    <name type="common">Chaco potato</name>
    <dbReference type="NCBI Taxonomy" id="4108"/>
    <lineage>
        <taxon>Eukaryota</taxon>
        <taxon>Viridiplantae</taxon>
        <taxon>Streptophyta</taxon>
        <taxon>Embryophyta</taxon>
        <taxon>Tracheophyta</taxon>
        <taxon>Spermatophyta</taxon>
        <taxon>Magnoliopsida</taxon>
        <taxon>eudicotyledons</taxon>
        <taxon>Gunneridae</taxon>
        <taxon>Pentapetalae</taxon>
        <taxon>asterids</taxon>
        <taxon>lamiids</taxon>
        <taxon>Solanales</taxon>
        <taxon>Solanaceae</taxon>
        <taxon>Solanoideae</taxon>
        <taxon>Solaneae</taxon>
        <taxon>Solanum</taxon>
    </lineage>
</organism>
<feature type="compositionally biased region" description="Polar residues" evidence="1">
    <location>
        <begin position="50"/>
        <end position="61"/>
    </location>
</feature>
<evidence type="ECO:0000256" key="2">
    <source>
        <dbReference type="SAM" id="SignalP"/>
    </source>
</evidence>
<protein>
    <submittedName>
        <fullName evidence="3">Putative ovule protein</fullName>
    </submittedName>
</protein>
<sequence length="67" mass="7180">MLFLVFTLVGVLPNDYDSDCVKILASPTVPTIDELFSGLLHLTAPPNHKGVSSSTVDSSPLFSHLKP</sequence>
<evidence type="ECO:0000256" key="1">
    <source>
        <dbReference type="SAM" id="MobiDB-lite"/>
    </source>
</evidence>
<feature type="signal peptide" evidence="2">
    <location>
        <begin position="1"/>
        <end position="18"/>
    </location>
</feature>
<accession>A0A0V0GMZ2</accession>
<name>A0A0V0GMZ2_SOLCH</name>
<proteinExistence type="predicted"/>
<dbReference type="EMBL" id="GEDG01036628">
    <property type="protein sequence ID" value="JAP08598.1"/>
    <property type="molecule type" value="Transcribed_RNA"/>
</dbReference>
<evidence type="ECO:0000313" key="3">
    <source>
        <dbReference type="EMBL" id="JAP08598.1"/>
    </source>
</evidence>
<feature type="region of interest" description="Disordered" evidence="1">
    <location>
        <begin position="46"/>
        <end position="67"/>
    </location>
</feature>
<dbReference type="AlphaFoldDB" id="A0A0V0GMZ2"/>
<reference evidence="3" key="1">
    <citation type="submission" date="2015-12" db="EMBL/GenBank/DDBJ databases">
        <title>Gene expression during late stages of embryo sac development: a critical building block for successful pollen-pistil interactions.</title>
        <authorList>
            <person name="Liu Y."/>
            <person name="Joly V."/>
            <person name="Sabar M."/>
            <person name="Matton D.P."/>
        </authorList>
    </citation>
    <scope>NUCLEOTIDE SEQUENCE</scope>
</reference>
<feature type="chain" id="PRO_5006865421" evidence="2">
    <location>
        <begin position="19"/>
        <end position="67"/>
    </location>
</feature>